<evidence type="ECO:0008006" key="5">
    <source>
        <dbReference type="Google" id="ProtNLM"/>
    </source>
</evidence>
<dbReference type="EMBL" id="JABCKI010006368">
    <property type="protein sequence ID" value="KAG5634524.1"/>
    <property type="molecule type" value="Genomic_DNA"/>
</dbReference>
<comment type="caution">
    <text evidence="3">The sequence shown here is derived from an EMBL/GenBank/DDBJ whole genome shotgun (WGS) entry which is preliminary data.</text>
</comment>
<accession>A0A9P7FMD9</accession>
<keyword evidence="4" id="KW-1185">Reference proteome</keyword>
<dbReference type="Proteomes" id="UP000717328">
    <property type="component" value="Unassembled WGS sequence"/>
</dbReference>
<dbReference type="InterPro" id="IPR023401">
    <property type="entry name" value="ODC_N"/>
</dbReference>
<protein>
    <recommendedName>
        <fullName evidence="5">NAD(P)-binding protein</fullName>
    </recommendedName>
</protein>
<evidence type="ECO:0000256" key="1">
    <source>
        <dbReference type="ARBA" id="ARBA00008903"/>
    </source>
</evidence>
<dbReference type="SUPFAM" id="SSF51735">
    <property type="entry name" value="NAD(P)-binding Rossmann-fold domains"/>
    <property type="match status" value="1"/>
</dbReference>
<dbReference type="InterPro" id="IPR036291">
    <property type="entry name" value="NAD(P)-bd_dom_sf"/>
</dbReference>
<dbReference type="Pfam" id="PF02423">
    <property type="entry name" value="OCD_Mu_crystall"/>
    <property type="match status" value="1"/>
</dbReference>
<sequence length="336" mass="35530">MARVFHLLSSPPQSPPITSTPHRTSIPTENHTALFMPARIAHPDLRGTTMKAVCVPRNSGDTRGLPASTIVLDEDTGAVKAIVNARNLTALRNAAGSLLSTNLVGIHAPTSITTFGAGKQIEAHLVLHIRSFPSLTTCTLVNRSLNARVHDLRNRLAAHFPHVTFAAIAYSYSTAAKKSSQGVEVEAAVRAASLVICATSSTMPLFAAAWVSPGTHVILIGSYTPAMREVERTLVRQAVKSHGLLVDSREACAVEAGELIDAGVTSEEVREIGEFVAIGEGGEVTLMPLRKAQGSNSITMFKSVGVGLQDVAIACAVVEKADSMSFGSRILGYDFV</sequence>
<feature type="region of interest" description="Disordered" evidence="2">
    <location>
        <begin position="1"/>
        <end position="25"/>
    </location>
</feature>
<dbReference type="InterPro" id="IPR003462">
    <property type="entry name" value="ODC_Mu_crystall"/>
</dbReference>
<dbReference type="PANTHER" id="PTHR13812">
    <property type="entry name" value="KETIMINE REDUCTASE MU-CRYSTALLIN"/>
    <property type="match status" value="1"/>
</dbReference>
<dbReference type="PIRSF" id="PIRSF001439">
    <property type="entry name" value="CryM"/>
    <property type="match status" value="1"/>
</dbReference>
<comment type="similarity">
    <text evidence="1">Belongs to the ornithine cyclodeaminase/mu-crystallin family.</text>
</comment>
<dbReference type="OrthoDB" id="41492at2759"/>
<dbReference type="Gene3D" id="3.30.1780.10">
    <property type="entry name" value="ornithine cyclodeaminase, domain 1"/>
    <property type="match status" value="1"/>
</dbReference>
<gene>
    <name evidence="3" type="ORF">H0H81_001651</name>
</gene>
<organism evidence="3 4">
    <name type="scientific">Sphagnurus paluster</name>
    <dbReference type="NCBI Taxonomy" id="117069"/>
    <lineage>
        <taxon>Eukaryota</taxon>
        <taxon>Fungi</taxon>
        <taxon>Dikarya</taxon>
        <taxon>Basidiomycota</taxon>
        <taxon>Agaricomycotina</taxon>
        <taxon>Agaricomycetes</taxon>
        <taxon>Agaricomycetidae</taxon>
        <taxon>Agaricales</taxon>
        <taxon>Tricholomatineae</taxon>
        <taxon>Lyophyllaceae</taxon>
        <taxon>Sphagnurus</taxon>
    </lineage>
</organism>
<dbReference type="Gene3D" id="3.40.50.720">
    <property type="entry name" value="NAD(P)-binding Rossmann-like Domain"/>
    <property type="match status" value="1"/>
</dbReference>
<dbReference type="GO" id="GO:0005737">
    <property type="term" value="C:cytoplasm"/>
    <property type="evidence" value="ECO:0007669"/>
    <property type="project" value="TreeGrafter"/>
</dbReference>
<evidence type="ECO:0000256" key="2">
    <source>
        <dbReference type="SAM" id="MobiDB-lite"/>
    </source>
</evidence>
<evidence type="ECO:0000313" key="4">
    <source>
        <dbReference type="Proteomes" id="UP000717328"/>
    </source>
</evidence>
<dbReference type="AlphaFoldDB" id="A0A9P7FMD9"/>
<reference evidence="3" key="2">
    <citation type="submission" date="2021-10" db="EMBL/GenBank/DDBJ databases">
        <title>Phylogenomics reveals ancestral predisposition of the termite-cultivated fungus Termitomyces towards a domesticated lifestyle.</title>
        <authorList>
            <person name="Auxier B."/>
            <person name="Grum-Grzhimaylo A."/>
            <person name="Cardenas M.E."/>
            <person name="Lodge J.D."/>
            <person name="Laessoe T."/>
            <person name="Pedersen O."/>
            <person name="Smith M.E."/>
            <person name="Kuyper T.W."/>
            <person name="Franco-Molano E.A."/>
            <person name="Baroni T.J."/>
            <person name="Aanen D.K."/>
        </authorList>
    </citation>
    <scope>NUCLEOTIDE SEQUENCE</scope>
    <source>
        <strain evidence="3">D49</strain>
    </source>
</reference>
<evidence type="ECO:0000313" key="3">
    <source>
        <dbReference type="EMBL" id="KAG5634524.1"/>
    </source>
</evidence>
<name>A0A9P7FMD9_9AGAR</name>
<dbReference type="PANTHER" id="PTHR13812:SF19">
    <property type="entry name" value="KETIMINE REDUCTASE MU-CRYSTALLIN"/>
    <property type="match status" value="1"/>
</dbReference>
<reference evidence="3" key="1">
    <citation type="submission" date="2021-02" db="EMBL/GenBank/DDBJ databases">
        <authorList>
            <person name="Nieuwenhuis M."/>
            <person name="Van De Peppel L.J.J."/>
        </authorList>
    </citation>
    <scope>NUCLEOTIDE SEQUENCE</scope>
    <source>
        <strain evidence="3">D49</strain>
    </source>
</reference>
<proteinExistence type="inferred from homology"/>